<dbReference type="InterPro" id="IPR053916">
    <property type="entry name" value="DUF6978"/>
</dbReference>
<reference evidence="1 2" key="1">
    <citation type="submission" date="2019-07" db="EMBL/GenBank/DDBJ databases">
        <title>Rapid identification of Enteric Bacteria from Whole Genome Sequences (WGS) using Average Nucleotide Identity (ANI).</title>
        <authorList>
            <person name="Lane C."/>
        </authorList>
    </citation>
    <scope>NUCLEOTIDE SEQUENCE [LARGE SCALE GENOMIC DNA]</scope>
    <source>
        <strain evidence="1 2">D2411</strain>
    </source>
</reference>
<dbReference type="RefSeq" id="WP_147497598.1">
    <property type="nucleotide sequence ID" value="NZ_VOAP01000029.1"/>
</dbReference>
<dbReference type="AlphaFoldDB" id="A0A562X7C8"/>
<sequence length="176" mass="20524">MELKFIDGFTKEILELEKIPVDNGKIYTLPSGLCKFALNIELKVLNNKKYDKTSFILDISKSSIKIGKSKFQHRINKIDIIARIDFNSNHTNPEFKISKAPNNIYLSKLMEKYSLSKLVNTHHMHIFIDGYADKWAFPIIEYELEEHSGIMPQIEQFCDFCNIKQINFKTNDKLFG</sequence>
<evidence type="ECO:0000313" key="1">
    <source>
        <dbReference type="EMBL" id="TWO17981.1"/>
    </source>
</evidence>
<evidence type="ECO:0000313" key="2">
    <source>
        <dbReference type="Proteomes" id="UP000321812"/>
    </source>
</evidence>
<accession>A0A562X7C8</accession>
<dbReference type="EMBL" id="VOAP01000029">
    <property type="protein sequence ID" value="TWO17981.1"/>
    <property type="molecule type" value="Genomic_DNA"/>
</dbReference>
<dbReference type="Proteomes" id="UP000321812">
    <property type="component" value="Unassembled WGS sequence"/>
</dbReference>
<proteinExistence type="predicted"/>
<name>A0A562X7C8_CAMHY</name>
<protein>
    <submittedName>
        <fullName evidence="1">Uncharacterized protein</fullName>
    </submittedName>
</protein>
<dbReference type="Pfam" id="PF22398">
    <property type="entry name" value="DUF6978"/>
    <property type="match status" value="1"/>
</dbReference>
<organism evidence="1 2">
    <name type="scientific">Campylobacter hyointestinalis</name>
    <dbReference type="NCBI Taxonomy" id="198"/>
    <lineage>
        <taxon>Bacteria</taxon>
        <taxon>Pseudomonadati</taxon>
        <taxon>Campylobacterota</taxon>
        <taxon>Epsilonproteobacteria</taxon>
        <taxon>Campylobacterales</taxon>
        <taxon>Campylobacteraceae</taxon>
        <taxon>Campylobacter</taxon>
    </lineage>
</organism>
<comment type="caution">
    <text evidence="1">The sequence shown here is derived from an EMBL/GenBank/DDBJ whole genome shotgun (WGS) entry which is preliminary data.</text>
</comment>
<gene>
    <name evidence="1" type="ORF">YZ82_08210</name>
</gene>